<dbReference type="EMBL" id="BAABFN010000004">
    <property type="protein sequence ID" value="GAA4310396.1"/>
    <property type="molecule type" value="Genomic_DNA"/>
</dbReference>
<sequence>MKLYLIGGFLGSGKTTAIQQAYAELVRNGVSAGVITNDQGVQLVDSRFMDSLDIPSREVTGGCFCCNYTRLEAHIRSLEQTEQPQIIFAESVGSCTDMVATVVRPLQRFYPDLDISVTVFADAGVLLPVLEEGKQLFEDSVAYIYDRQLEEADMLVVSKIDLLDADRRQEVLQLAQKKYPGKTVLGQDSFDKAHIRRWLRTLDEQGETERRALDVDYAVYGAGEARLAWLDEEMELHTDNGTAWQAGMELLHRIYEDIVRQGYPVGHLKALLDGGRRKIKISYTAGGRLPDTPVPENDPVDNVVLLLNARVQTEPDKLKQLVADAIKDAAARRGCRITSRKLSVFRPGFPRPTHRILD</sequence>
<dbReference type="InterPro" id="IPR051316">
    <property type="entry name" value="Zinc-reg_GTPase_activator"/>
</dbReference>
<dbReference type="SUPFAM" id="SSF52540">
    <property type="entry name" value="P-loop containing nucleoside triphosphate hydrolases"/>
    <property type="match status" value="1"/>
</dbReference>
<proteinExistence type="predicted"/>
<dbReference type="RefSeq" id="WP_344978555.1">
    <property type="nucleotide sequence ID" value="NZ_BAABFN010000004.1"/>
</dbReference>
<dbReference type="PANTHER" id="PTHR13748:SF62">
    <property type="entry name" value="COBW DOMAIN-CONTAINING PROTEIN"/>
    <property type="match status" value="1"/>
</dbReference>
<name>A0ABP8FT33_9BACT</name>
<evidence type="ECO:0000313" key="3">
    <source>
        <dbReference type="Proteomes" id="UP001501207"/>
    </source>
</evidence>
<dbReference type="Gene3D" id="3.40.50.300">
    <property type="entry name" value="P-loop containing nucleotide triphosphate hydrolases"/>
    <property type="match status" value="1"/>
</dbReference>
<keyword evidence="3" id="KW-1185">Reference proteome</keyword>
<evidence type="ECO:0000259" key="1">
    <source>
        <dbReference type="Pfam" id="PF02492"/>
    </source>
</evidence>
<comment type="caution">
    <text evidence="2">The sequence shown here is derived from an EMBL/GenBank/DDBJ whole genome shotgun (WGS) entry which is preliminary data.</text>
</comment>
<dbReference type="PANTHER" id="PTHR13748">
    <property type="entry name" value="COBW-RELATED"/>
    <property type="match status" value="1"/>
</dbReference>
<dbReference type="Pfam" id="PF02492">
    <property type="entry name" value="cobW"/>
    <property type="match status" value="1"/>
</dbReference>
<organism evidence="2 3">
    <name type="scientific">Compostibacter hankyongensis</name>
    <dbReference type="NCBI Taxonomy" id="1007089"/>
    <lineage>
        <taxon>Bacteria</taxon>
        <taxon>Pseudomonadati</taxon>
        <taxon>Bacteroidota</taxon>
        <taxon>Chitinophagia</taxon>
        <taxon>Chitinophagales</taxon>
        <taxon>Chitinophagaceae</taxon>
        <taxon>Compostibacter</taxon>
    </lineage>
</organism>
<dbReference type="InterPro" id="IPR003495">
    <property type="entry name" value="CobW/HypB/UreG_nucleotide-bd"/>
</dbReference>
<feature type="domain" description="CobW/HypB/UreG nucleotide-binding" evidence="1">
    <location>
        <begin position="4"/>
        <end position="178"/>
    </location>
</feature>
<protein>
    <submittedName>
        <fullName evidence="2">GTP-binding protein</fullName>
    </submittedName>
</protein>
<evidence type="ECO:0000313" key="2">
    <source>
        <dbReference type="EMBL" id="GAA4310396.1"/>
    </source>
</evidence>
<gene>
    <name evidence="2" type="ORF">GCM10023143_18840</name>
</gene>
<dbReference type="Proteomes" id="UP001501207">
    <property type="component" value="Unassembled WGS sequence"/>
</dbReference>
<dbReference type="InterPro" id="IPR027417">
    <property type="entry name" value="P-loop_NTPase"/>
</dbReference>
<accession>A0ABP8FT33</accession>
<reference evidence="3" key="1">
    <citation type="journal article" date="2019" name="Int. J. Syst. Evol. Microbiol.">
        <title>The Global Catalogue of Microorganisms (GCM) 10K type strain sequencing project: providing services to taxonomists for standard genome sequencing and annotation.</title>
        <authorList>
            <consortium name="The Broad Institute Genomics Platform"/>
            <consortium name="The Broad Institute Genome Sequencing Center for Infectious Disease"/>
            <person name="Wu L."/>
            <person name="Ma J."/>
        </authorList>
    </citation>
    <scope>NUCLEOTIDE SEQUENCE [LARGE SCALE GENOMIC DNA]</scope>
    <source>
        <strain evidence="3">JCM 17664</strain>
    </source>
</reference>